<accession>A0A4V4HDA3</accession>
<evidence type="ECO:0000313" key="3">
    <source>
        <dbReference type="Proteomes" id="UP000297245"/>
    </source>
</evidence>
<name>A0A4V4HDA3_DENBC</name>
<protein>
    <submittedName>
        <fullName evidence="2">Uncharacterized protein</fullName>
    </submittedName>
</protein>
<feature type="compositionally biased region" description="Acidic residues" evidence="1">
    <location>
        <begin position="322"/>
        <end position="333"/>
    </location>
</feature>
<sequence>MSKECRRELNSIAYDFETALHRLARKYQKPVQAAGFGFRSHRKDSTWNDFQAWRTKTMGDAKQEGESLQEFTRRLAKEYKRVMKEELGENWKNIDKRREVAKKLGWGGVKPGTMKRCTDEVMKVAQMIYKTYGIVIMGSAHDLNNHTRSRFFGWGPEFESMMQGLEEDPVKSAIIQEYHTNPTNVSNLRPLLPRIFTNDLVEITKNPKMKMHWNTFGSDTKTHHFKMVGYPPDLAGLGARSEGLIPHAKFIHQISLLKMIPPRIKHWEILRKAESALTEGDRQFLDADDFGTRIQGSIALISDTNGDPVMTVADYIALGEIEETGEDTDEAEEASGKDERQKGKGKVKEARVDKGKGKMREVSEDDGVDNSPKEDQRRKGKSKVKEARVDKGKGKMREVFWDDGADDSPKEDQRQKEKGKAKETRVDKGKGKMIEMFEDNGVDTNPKEVKRMKEGVVRALTGSKKVMRVEKKQLLWDEDDNESDFEVREEPRTLPLLRKTLPTTVQGVRKQHAPIRPKQKEDDVHRSQSQPHPPPLPRPRHSRPVDTHSTQAQLHSMALKSVPRSHAVPVETSAASTSRPKTPASPKKSTKKPLPLEAIARLHALAVGKSERRKISEVDLEDDVEERAPKKQKGR</sequence>
<feature type="compositionally biased region" description="Basic and acidic residues" evidence="1">
    <location>
        <begin position="407"/>
        <end position="431"/>
    </location>
</feature>
<gene>
    <name evidence="2" type="ORF">K435DRAFT_805070</name>
</gene>
<dbReference type="EMBL" id="ML179495">
    <property type="protein sequence ID" value="THU86485.1"/>
    <property type="molecule type" value="Genomic_DNA"/>
</dbReference>
<feature type="compositionally biased region" description="Basic and acidic residues" evidence="1">
    <location>
        <begin position="371"/>
        <end position="400"/>
    </location>
</feature>
<evidence type="ECO:0000313" key="2">
    <source>
        <dbReference type="EMBL" id="THU86485.1"/>
    </source>
</evidence>
<feature type="compositionally biased region" description="Basic and acidic residues" evidence="1">
    <location>
        <begin position="334"/>
        <end position="362"/>
    </location>
</feature>
<evidence type="ECO:0000256" key="1">
    <source>
        <dbReference type="SAM" id="MobiDB-lite"/>
    </source>
</evidence>
<dbReference type="AlphaFoldDB" id="A0A4V4HDA3"/>
<keyword evidence="3" id="KW-1185">Reference proteome</keyword>
<reference evidence="2 3" key="1">
    <citation type="journal article" date="2019" name="Nat. Ecol. Evol.">
        <title>Megaphylogeny resolves global patterns of mushroom evolution.</title>
        <authorList>
            <person name="Varga T."/>
            <person name="Krizsan K."/>
            <person name="Foldi C."/>
            <person name="Dima B."/>
            <person name="Sanchez-Garcia M."/>
            <person name="Sanchez-Ramirez S."/>
            <person name="Szollosi G.J."/>
            <person name="Szarkandi J.G."/>
            <person name="Papp V."/>
            <person name="Albert L."/>
            <person name="Andreopoulos W."/>
            <person name="Angelini C."/>
            <person name="Antonin V."/>
            <person name="Barry K.W."/>
            <person name="Bougher N.L."/>
            <person name="Buchanan P."/>
            <person name="Buyck B."/>
            <person name="Bense V."/>
            <person name="Catcheside P."/>
            <person name="Chovatia M."/>
            <person name="Cooper J."/>
            <person name="Damon W."/>
            <person name="Desjardin D."/>
            <person name="Finy P."/>
            <person name="Geml J."/>
            <person name="Haridas S."/>
            <person name="Hughes K."/>
            <person name="Justo A."/>
            <person name="Karasinski D."/>
            <person name="Kautmanova I."/>
            <person name="Kiss B."/>
            <person name="Kocsube S."/>
            <person name="Kotiranta H."/>
            <person name="LaButti K.M."/>
            <person name="Lechner B.E."/>
            <person name="Liimatainen K."/>
            <person name="Lipzen A."/>
            <person name="Lukacs Z."/>
            <person name="Mihaltcheva S."/>
            <person name="Morgado L.N."/>
            <person name="Niskanen T."/>
            <person name="Noordeloos M.E."/>
            <person name="Ohm R.A."/>
            <person name="Ortiz-Santana B."/>
            <person name="Ovrebo C."/>
            <person name="Racz N."/>
            <person name="Riley R."/>
            <person name="Savchenko A."/>
            <person name="Shiryaev A."/>
            <person name="Soop K."/>
            <person name="Spirin V."/>
            <person name="Szebenyi C."/>
            <person name="Tomsovsky M."/>
            <person name="Tulloss R.E."/>
            <person name="Uehling J."/>
            <person name="Grigoriev I.V."/>
            <person name="Vagvolgyi C."/>
            <person name="Papp T."/>
            <person name="Martin F.M."/>
            <person name="Miettinen O."/>
            <person name="Hibbett D.S."/>
            <person name="Nagy L.G."/>
        </authorList>
    </citation>
    <scope>NUCLEOTIDE SEQUENCE [LARGE SCALE GENOMIC DNA]</scope>
    <source>
        <strain evidence="2 3">CBS 962.96</strain>
    </source>
</reference>
<feature type="compositionally biased region" description="Low complexity" evidence="1">
    <location>
        <begin position="572"/>
        <end position="587"/>
    </location>
</feature>
<feature type="region of interest" description="Disordered" evidence="1">
    <location>
        <begin position="322"/>
        <end position="431"/>
    </location>
</feature>
<organism evidence="2 3">
    <name type="scientific">Dendrothele bispora (strain CBS 962.96)</name>
    <dbReference type="NCBI Taxonomy" id="1314807"/>
    <lineage>
        <taxon>Eukaryota</taxon>
        <taxon>Fungi</taxon>
        <taxon>Dikarya</taxon>
        <taxon>Basidiomycota</taxon>
        <taxon>Agaricomycotina</taxon>
        <taxon>Agaricomycetes</taxon>
        <taxon>Agaricomycetidae</taxon>
        <taxon>Agaricales</taxon>
        <taxon>Agaricales incertae sedis</taxon>
        <taxon>Dendrothele</taxon>
    </lineage>
</organism>
<dbReference type="OrthoDB" id="2666400at2759"/>
<feature type="region of interest" description="Disordered" evidence="1">
    <location>
        <begin position="498"/>
        <end position="635"/>
    </location>
</feature>
<dbReference type="Proteomes" id="UP000297245">
    <property type="component" value="Unassembled WGS sequence"/>
</dbReference>
<proteinExistence type="predicted"/>